<dbReference type="Gene3D" id="3.40.420.10">
    <property type="entry name" value="Ricin (A subunit), domain 1"/>
    <property type="match status" value="1"/>
</dbReference>
<dbReference type="Proteomes" id="UP000504603">
    <property type="component" value="Unplaced"/>
</dbReference>
<evidence type="ECO:0000256" key="1">
    <source>
        <dbReference type="ARBA" id="ARBA00000237"/>
    </source>
</evidence>
<dbReference type="InterPro" id="IPR017989">
    <property type="entry name" value="Ribosome_inactivat_1/2"/>
</dbReference>
<dbReference type="SUPFAM" id="SSF56371">
    <property type="entry name" value="Ribosome inactivating proteins (RIP)"/>
    <property type="match status" value="1"/>
</dbReference>
<accession>A0A6J1DW33</accession>
<evidence type="ECO:0000256" key="9">
    <source>
        <dbReference type="SAM" id="SignalP"/>
    </source>
</evidence>
<dbReference type="RefSeq" id="XP_022158438.1">
    <property type="nucleotide sequence ID" value="XM_022302746.1"/>
</dbReference>
<evidence type="ECO:0000256" key="6">
    <source>
        <dbReference type="ARBA" id="ARBA00022821"/>
    </source>
</evidence>
<evidence type="ECO:0000313" key="10">
    <source>
        <dbReference type="Proteomes" id="UP000504603"/>
    </source>
</evidence>
<dbReference type="Pfam" id="PF00161">
    <property type="entry name" value="RIP"/>
    <property type="match status" value="1"/>
</dbReference>
<dbReference type="PRINTS" id="PR00396">
    <property type="entry name" value="SHIGARICIN"/>
</dbReference>
<comment type="similarity">
    <text evidence="2">Belongs to the ribosome-inactivating protein family. Type 1 RIP subfamily.</text>
</comment>
<dbReference type="KEGG" id="mcha:111024927"/>
<protein>
    <recommendedName>
        <fullName evidence="3 8">rRNA N-glycosylase</fullName>
        <ecNumber evidence="3 8">3.2.2.22</ecNumber>
    </recommendedName>
</protein>
<feature type="signal peptide" evidence="9">
    <location>
        <begin position="1"/>
        <end position="25"/>
    </location>
</feature>
<evidence type="ECO:0000313" key="11">
    <source>
        <dbReference type="RefSeq" id="XP_022158438.1"/>
    </source>
</evidence>
<dbReference type="Gene3D" id="4.10.470.10">
    <property type="entry name" value="Ricin (A Subunit), domain 2"/>
    <property type="match status" value="1"/>
</dbReference>
<gene>
    <name evidence="11" type="primary">LOC111024927</name>
</gene>
<dbReference type="GO" id="GO:0006952">
    <property type="term" value="P:defense response"/>
    <property type="evidence" value="ECO:0007669"/>
    <property type="project" value="UniProtKB-KW"/>
</dbReference>
<keyword evidence="5 8" id="KW-0378">Hydrolase</keyword>
<dbReference type="PROSITE" id="PS00275">
    <property type="entry name" value="SHIGA_RICIN"/>
    <property type="match status" value="1"/>
</dbReference>
<organism evidence="10 11">
    <name type="scientific">Momordica charantia</name>
    <name type="common">Bitter gourd</name>
    <name type="synonym">Balsam pear</name>
    <dbReference type="NCBI Taxonomy" id="3673"/>
    <lineage>
        <taxon>Eukaryota</taxon>
        <taxon>Viridiplantae</taxon>
        <taxon>Streptophyta</taxon>
        <taxon>Embryophyta</taxon>
        <taxon>Tracheophyta</taxon>
        <taxon>Spermatophyta</taxon>
        <taxon>Magnoliopsida</taxon>
        <taxon>eudicotyledons</taxon>
        <taxon>Gunneridae</taxon>
        <taxon>Pentapetalae</taxon>
        <taxon>rosids</taxon>
        <taxon>fabids</taxon>
        <taxon>Cucurbitales</taxon>
        <taxon>Cucurbitaceae</taxon>
        <taxon>Momordiceae</taxon>
        <taxon>Momordica</taxon>
    </lineage>
</organism>
<proteinExistence type="inferred from homology"/>
<evidence type="ECO:0000256" key="5">
    <source>
        <dbReference type="ARBA" id="ARBA00022801"/>
    </source>
</evidence>
<keyword evidence="7 8" id="KW-0652">Protein synthesis inhibitor</keyword>
<keyword evidence="9" id="KW-0732">Signal</keyword>
<keyword evidence="4 8" id="KW-0800">Toxin</keyword>
<dbReference type="InterPro" id="IPR017988">
    <property type="entry name" value="Ribosome_inactivat_prot_CS"/>
</dbReference>
<evidence type="ECO:0000256" key="4">
    <source>
        <dbReference type="ARBA" id="ARBA00022656"/>
    </source>
</evidence>
<dbReference type="InterPro" id="IPR036041">
    <property type="entry name" value="Ribosome-inact_prot_sf"/>
</dbReference>
<dbReference type="GO" id="GO:0090729">
    <property type="term" value="F:toxin activity"/>
    <property type="evidence" value="ECO:0007669"/>
    <property type="project" value="UniProtKB-KW"/>
</dbReference>
<dbReference type="GeneID" id="111024927"/>
<reference evidence="11" key="1">
    <citation type="submission" date="2025-08" db="UniProtKB">
        <authorList>
            <consortium name="RefSeq"/>
        </authorList>
    </citation>
    <scope>IDENTIFICATION</scope>
    <source>
        <strain evidence="11">OHB3-1</strain>
    </source>
</reference>
<evidence type="ECO:0000256" key="3">
    <source>
        <dbReference type="ARBA" id="ARBA00012001"/>
    </source>
</evidence>
<dbReference type="AlphaFoldDB" id="A0A6J1DW33"/>
<dbReference type="PANTHER" id="PTHR33453:SF34">
    <property type="entry name" value="RIBOSOME-INACTIVATING PROTEIN"/>
    <property type="match status" value="1"/>
</dbReference>
<dbReference type="GO" id="GO:0030598">
    <property type="term" value="F:rRNA N-glycosylase activity"/>
    <property type="evidence" value="ECO:0007669"/>
    <property type="project" value="UniProtKB-EC"/>
</dbReference>
<name>A0A6J1DW33_MOMCH</name>
<evidence type="ECO:0000256" key="8">
    <source>
        <dbReference type="RuleBase" id="RU004915"/>
    </source>
</evidence>
<evidence type="ECO:0000256" key="7">
    <source>
        <dbReference type="ARBA" id="ARBA00023193"/>
    </source>
</evidence>
<dbReference type="InterPro" id="IPR016138">
    <property type="entry name" value="Ribosome_inactivat_prot_sub1"/>
</dbReference>
<dbReference type="InterPro" id="IPR001574">
    <property type="entry name" value="Ribosome_inactivat_prot"/>
</dbReference>
<evidence type="ECO:0000256" key="2">
    <source>
        <dbReference type="ARBA" id="ARBA00008544"/>
    </source>
</evidence>
<dbReference type="GO" id="GO:0017148">
    <property type="term" value="P:negative regulation of translation"/>
    <property type="evidence" value="ECO:0007669"/>
    <property type="project" value="UniProtKB-KW"/>
</dbReference>
<dbReference type="EC" id="3.2.2.22" evidence="3 8"/>
<dbReference type="PANTHER" id="PTHR33453">
    <property type="match status" value="1"/>
</dbReference>
<keyword evidence="10" id="KW-1185">Reference proteome</keyword>
<feature type="chain" id="PRO_5026848444" description="rRNA N-glycosylase" evidence="9">
    <location>
        <begin position="26"/>
        <end position="296"/>
    </location>
</feature>
<dbReference type="InterPro" id="IPR016139">
    <property type="entry name" value="Ribosome_inactivat_prot_sub2"/>
</dbReference>
<keyword evidence="6 8" id="KW-0611">Plant defense</keyword>
<comment type="catalytic activity">
    <reaction evidence="1 8">
        <text>Endohydrolysis of the N-glycosidic bond at one specific adenosine on the 28S rRNA.</text>
        <dbReference type="EC" id="3.2.2.22"/>
    </reaction>
</comment>
<sequence>MRKLFVFCLLFLAIFLAAPTYTVKGQRRITISTTNIDSYVSSLNTFRIALRDNKKVCNIPLLRANVIDKNRFIEISIASTNITIGLAIDLVNVYVLGYYTPNPSCSAYHYFSDPVAVRATQYVFKNPTQQKSLPFDGGYPDFEKYGANRRSLDLGLTSLNHLLPALYEYGCTGTKYIQTDVAKALVVAVQVVSEAARFRMIQIAVPNNHKPNAEVLSLQNSWSDLSEAVQRADCGNGRFKDKVTLNDEKGHPVDVWNISSKYVSGNLKLLLFVNTTFAALPSVVDNNGGHQNYATI</sequence>